<proteinExistence type="predicted"/>
<comment type="caution">
    <text evidence="5">The sequence shown here is derived from an EMBL/GenBank/DDBJ whole genome shotgun (WGS) entry which is preliminary data.</text>
</comment>
<dbReference type="InterPro" id="IPR006685">
    <property type="entry name" value="MscS_channel_2nd"/>
</dbReference>
<dbReference type="EMBL" id="QPIJ01000068">
    <property type="protein sequence ID" value="RCV86306.1"/>
    <property type="molecule type" value="Genomic_DNA"/>
</dbReference>
<protein>
    <submittedName>
        <fullName evidence="5">Mechanosensitive ion channel family protein</fullName>
    </submittedName>
</protein>
<evidence type="ECO:0000313" key="5">
    <source>
        <dbReference type="EMBL" id="RCV86306.1"/>
    </source>
</evidence>
<dbReference type="Gene3D" id="1.10.287.1260">
    <property type="match status" value="1"/>
</dbReference>
<feature type="region of interest" description="Disordered" evidence="1">
    <location>
        <begin position="129"/>
        <end position="148"/>
    </location>
</feature>
<reference evidence="5 6" key="1">
    <citation type="submission" date="2018-07" db="EMBL/GenBank/DDBJ databases">
        <title>Halomonas rutogse sp. nov., isolated from Lake TangqianCo on Tibetan Plateau.</title>
        <authorList>
            <person name="Lu H."/>
            <person name="Xing P."/>
            <person name="Wu Q."/>
        </authorList>
    </citation>
    <scope>NUCLEOTIDE SEQUENCE [LARGE SCALE GENOMIC DNA]</scope>
    <source>
        <strain evidence="5 6">TQ8S</strain>
    </source>
</reference>
<gene>
    <name evidence="5" type="ORF">DU506_18645</name>
</gene>
<keyword evidence="2" id="KW-0472">Membrane</keyword>
<sequence>MNVNGSWLLWAVLSVALMFSGPGVAQMQQGEGGNESENESDERQWFSVDSLNAGLDEAPEKVNRLTPRESIRSFLELADEEDFAAAAHILNLSNLEPAEQRERGTRLASQLAEILRRGEWLNISDLPGRQDAAIQDPSGQHPQTGEPRRNIELASLQANGQTYDIRLGRYRVGEEEAEAVWLITPDSVSSILPLYEEFGPSWLERHIPKRFKASFGILRIWEWIAIPIFLLAIGLVGWSVYGLVGLMAHLFPSGWPSIFAGWIRAPMSLLVMSLVAQVLLNYVVSFTAVATTFIRVLLIIIVAWGVATIALRLVDTILLDVTRRLVGPIDDTKPKDDRKLLTSLYALRRVIILITVIAVAVYVLSQIQLFETLGMSLLASASVLTVLVGIAGQAVLGNILSSFQVSLAKPIRIGDLIMFEGQWCYVEGIFYTFIRLRVWDERRLNVPVTYFVSKPFENLSVKSSKLYRTLELTLHLSADIELLREKFLEYAKQEDNIIEHHKLLCYVTGQTGMAQTIACYLMTSEPMDGWVAEMHVREKLMAFIRDNHPEWWPREVVVLSHQDIALGEEPGARISSAAMPMNTNPKGDDSL</sequence>
<dbReference type="InterPro" id="IPR010920">
    <property type="entry name" value="LSM_dom_sf"/>
</dbReference>
<evidence type="ECO:0000256" key="3">
    <source>
        <dbReference type="SAM" id="SignalP"/>
    </source>
</evidence>
<keyword evidence="2" id="KW-1133">Transmembrane helix</keyword>
<evidence type="ECO:0000256" key="1">
    <source>
        <dbReference type="SAM" id="MobiDB-lite"/>
    </source>
</evidence>
<evidence type="ECO:0000256" key="2">
    <source>
        <dbReference type="SAM" id="Phobius"/>
    </source>
</evidence>
<dbReference type="OrthoDB" id="9792218at2"/>
<keyword evidence="2" id="KW-0812">Transmembrane</keyword>
<dbReference type="Proteomes" id="UP000253204">
    <property type="component" value="Unassembled WGS sequence"/>
</dbReference>
<dbReference type="GO" id="GO:0016020">
    <property type="term" value="C:membrane"/>
    <property type="evidence" value="ECO:0007669"/>
    <property type="project" value="InterPro"/>
</dbReference>
<feature type="domain" description="Mechanosensitive ion channel MscS" evidence="4">
    <location>
        <begin position="395"/>
        <end position="460"/>
    </location>
</feature>
<dbReference type="Pfam" id="PF00924">
    <property type="entry name" value="MS_channel_2nd"/>
    <property type="match status" value="1"/>
</dbReference>
<feature type="signal peptide" evidence="3">
    <location>
        <begin position="1"/>
        <end position="25"/>
    </location>
</feature>
<dbReference type="PANTHER" id="PTHR30566:SF25">
    <property type="entry name" value="INNER MEMBRANE PROTEIN"/>
    <property type="match status" value="1"/>
</dbReference>
<dbReference type="AlphaFoldDB" id="A0A368TPQ6"/>
<feature type="transmembrane region" description="Helical" evidence="2">
    <location>
        <begin position="258"/>
        <end position="280"/>
    </location>
</feature>
<feature type="transmembrane region" description="Helical" evidence="2">
    <location>
        <begin position="346"/>
        <end position="365"/>
    </location>
</feature>
<name>A0A368TPQ6_9GAMM</name>
<keyword evidence="3" id="KW-0732">Signal</keyword>
<organism evidence="5 6">
    <name type="scientific">Vreelandella rituensis</name>
    <dbReference type="NCBI Taxonomy" id="2282306"/>
    <lineage>
        <taxon>Bacteria</taxon>
        <taxon>Pseudomonadati</taxon>
        <taxon>Pseudomonadota</taxon>
        <taxon>Gammaproteobacteria</taxon>
        <taxon>Oceanospirillales</taxon>
        <taxon>Halomonadaceae</taxon>
        <taxon>Vreelandella</taxon>
    </lineage>
</organism>
<dbReference type="PANTHER" id="PTHR30566">
    <property type="entry name" value="YNAI-RELATED MECHANOSENSITIVE ION CHANNEL"/>
    <property type="match status" value="1"/>
</dbReference>
<accession>A0A368TPQ6</accession>
<keyword evidence="6" id="KW-1185">Reference proteome</keyword>
<feature type="transmembrane region" description="Helical" evidence="2">
    <location>
        <begin position="220"/>
        <end position="246"/>
    </location>
</feature>
<feature type="transmembrane region" description="Helical" evidence="2">
    <location>
        <begin position="292"/>
        <end position="314"/>
    </location>
</feature>
<evidence type="ECO:0000259" key="4">
    <source>
        <dbReference type="Pfam" id="PF00924"/>
    </source>
</evidence>
<feature type="transmembrane region" description="Helical" evidence="2">
    <location>
        <begin position="377"/>
        <end position="400"/>
    </location>
</feature>
<dbReference type="SUPFAM" id="SSF50182">
    <property type="entry name" value="Sm-like ribonucleoproteins"/>
    <property type="match status" value="1"/>
</dbReference>
<feature type="chain" id="PRO_5016900609" evidence="3">
    <location>
        <begin position="26"/>
        <end position="591"/>
    </location>
</feature>
<dbReference type="RefSeq" id="WP_114488387.1">
    <property type="nucleotide sequence ID" value="NZ_CBCSHM010000074.1"/>
</dbReference>
<evidence type="ECO:0000313" key="6">
    <source>
        <dbReference type="Proteomes" id="UP000253204"/>
    </source>
</evidence>
<dbReference type="GO" id="GO:0008381">
    <property type="term" value="F:mechanosensitive monoatomic ion channel activity"/>
    <property type="evidence" value="ECO:0007669"/>
    <property type="project" value="UniProtKB-ARBA"/>
</dbReference>